<feature type="compositionally biased region" description="Polar residues" evidence="8">
    <location>
        <begin position="199"/>
        <end position="210"/>
    </location>
</feature>
<dbReference type="PROSITE" id="PS00973">
    <property type="entry name" value="USP_2"/>
    <property type="match status" value="1"/>
</dbReference>
<dbReference type="SUPFAM" id="SSF54001">
    <property type="entry name" value="Cysteine proteinases"/>
    <property type="match status" value="1"/>
</dbReference>
<keyword evidence="7" id="KW-0788">Thiol protease</keyword>
<evidence type="ECO:0000256" key="8">
    <source>
        <dbReference type="SAM" id="MobiDB-lite"/>
    </source>
</evidence>
<evidence type="ECO:0000313" key="11">
    <source>
        <dbReference type="Proteomes" id="UP000886595"/>
    </source>
</evidence>
<dbReference type="GO" id="GO:0016579">
    <property type="term" value="P:protein deubiquitination"/>
    <property type="evidence" value="ECO:0007669"/>
    <property type="project" value="InterPro"/>
</dbReference>
<evidence type="ECO:0000256" key="5">
    <source>
        <dbReference type="ARBA" id="ARBA00022786"/>
    </source>
</evidence>
<protein>
    <recommendedName>
        <fullName evidence="3">ubiquitinyl hydrolase 1</fullName>
        <ecNumber evidence="3">3.4.19.12</ecNumber>
    </recommendedName>
</protein>
<name>A0A8X7P5J9_BRACI</name>
<evidence type="ECO:0000256" key="4">
    <source>
        <dbReference type="ARBA" id="ARBA00022670"/>
    </source>
</evidence>
<accession>A0A8X7P5J9</accession>
<evidence type="ECO:0000256" key="3">
    <source>
        <dbReference type="ARBA" id="ARBA00012759"/>
    </source>
</evidence>
<dbReference type="Pfam" id="PF00443">
    <property type="entry name" value="UCH"/>
    <property type="match status" value="1"/>
</dbReference>
<dbReference type="GO" id="GO:0006508">
    <property type="term" value="P:proteolysis"/>
    <property type="evidence" value="ECO:0007669"/>
    <property type="project" value="UniProtKB-KW"/>
</dbReference>
<dbReference type="InterPro" id="IPR018200">
    <property type="entry name" value="USP_CS"/>
</dbReference>
<evidence type="ECO:0000256" key="7">
    <source>
        <dbReference type="ARBA" id="ARBA00022807"/>
    </source>
</evidence>
<evidence type="ECO:0000256" key="1">
    <source>
        <dbReference type="ARBA" id="ARBA00000707"/>
    </source>
</evidence>
<dbReference type="GO" id="GO:0005829">
    <property type="term" value="C:cytosol"/>
    <property type="evidence" value="ECO:0007669"/>
    <property type="project" value="TreeGrafter"/>
</dbReference>
<dbReference type="InterPro" id="IPR050164">
    <property type="entry name" value="Peptidase_C19"/>
</dbReference>
<dbReference type="AlphaFoldDB" id="A0A8X7P5J9"/>
<comment type="caution">
    <text evidence="10">The sequence shown here is derived from an EMBL/GenBank/DDBJ whole genome shotgun (WGS) entry which is preliminary data.</text>
</comment>
<feature type="region of interest" description="Disordered" evidence="8">
    <location>
        <begin position="199"/>
        <end position="223"/>
    </location>
</feature>
<dbReference type="Gene3D" id="3.90.70.10">
    <property type="entry name" value="Cysteine proteinases"/>
    <property type="match status" value="1"/>
</dbReference>
<dbReference type="EC" id="3.4.19.12" evidence="3"/>
<organism evidence="10 11">
    <name type="scientific">Brassica carinata</name>
    <name type="common">Ethiopian mustard</name>
    <name type="synonym">Abyssinian cabbage</name>
    <dbReference type="NCBI Taxonomy" id="52824"/>
    <lineage>
        <taxon>Eukaryota</taxon>
        <taxon>Viridiplantae</taxon>
        <taxon>Streptophyta</taxon>
        <taxon>Embryophyta</taxon>
        <taxon>Tracheophyta</taxon>
        <taxon>Spermatophyta</taxon>
        <taxon>Magnoliopsida</taxon>
        <taxon>eudicotyledons</taxon>
        <taxon>Gunneridae</taxon>
        <taxon>Pentapetalae</taxon>
        <taxon>rosids</taxon>
        <taxon>malvids</taxon>
        <taxon>Brassicales</taxon>
        <taxon>Brassicaceae</taxon>
        <taxon>Brassiceae</taxon>
        <taxon>Brassica</taxon>
    </lineage>
</organism>
<dbReference type="PANTHER" id="PTHR24006">
    <property type="entry name" value="UBIQUITIN CARBOXYL-TERMINAL HYDROLASE"/>
    <property type="match status" value="1"/>
</dbReference>
<reference evidence="10 11" key="1">
    <citation type="submission" date="2020-02" db="EMBL/GenBank/DDBJ databases">
        <authorList>
            <person name="Ma Q."/>
            <person name="Huang Y."/>
            <person name="Song X."/>
            <person name="Pei D."/>
        </authorList>
    </citation>
    <scope>NUCLEOTIDE SEQUENCE [LARGE SCALE GENOMIC DNA]</scope>
    <source>
        <strain evidence="10">Sxm20200214</strain>
        <tissue evidence="10">Leaf</tissue>
    </source>
</reference>
<dbReference type="InterPro" id="IPR001394">
    <property type="entry name" value="Peptidase_C19_UCH"/>
</dbReference>
<dbReference type="InterPro" id="IPR028889">
    <property type="entry name" value="USP"/>
</dbReference>
<dbReference type="InterPro" id="IPR038765">
    <property type="entry name" value="Papain-like_cys_pep_sf"/>
</dbReference>
<dbReference type="InterPro" id="IPR029062">
    <property type="entry name" value="Class_I_gatase-like"/>
</dbReference>
<feature type="domain" description="USP" evidence="9">
    <location>
        <begin position="1"/>
        <end position="188"/>
    </location>
</feature>
<dbReference type="GO" id="GO:0005634">
    <property type="term" value="C:nucleus"/>
    <property type="evidence" value="ECO:0007669"/>
    <property type="project" value="TreeGrafter"/>
</dbReference>
<dbReference type="Gene3D" id="3.40.50.880">
    <property type="match status" value="1"/>
</dbReference>
<evidence type="ECO:0000256" key="2">
    <source>
        <dbReference type="ARBA" id="ARBA00009085"/>
    </source>
</evidence>
<dbReference type="GO" id="GO:0004843">
    <property type="term" value="F:cysteine-type deubiquitinase activity"/>
    <property type="evidence" value="ECO:0007669"/>
    <property type="project" value="UniProtKB-EC"/>
</dbReference>
<dbReference type="Proteomes" id="UP000886595">
    <property type="component" value="Unassembled WGS sequence"/>
</dbReference>
<comment type="similarity">
    <text evidence="2">Belongs to the peptidase C19 family.</text>
</comment>
<evidence type="ECO:0000313" key="10">
    <source>
        <dbReference type="EMBL" id="KAG2244608.1"/>
    </source>
</evidence>
<dbReference type="PROSITE" id="PS50235">
    <property type="entry name" value="USP_3"/>
    <property type="match status" value="1"/>
</dbReference>
<keyword evidence="11" id="KW-1185">Reference proteome</keyword>
<evidence type="ECO:0000259" key="9">
    <source>
        <dbReference type="PROSITE" id="PS50235"/>
    </source>
</evidence>
<proteinExistence type="inferred from homology"/>
<keyword evidence="4" id="KW-0645">Protease</keyword>
<comment type="catalytic activity">
    <reaction evidence="1">
        <text>Thiol-dependent hydrolysis of ester, thioester, amide, peptide and isopeptide bonds formed by the C-terminal Gly of ubiquitin (a 76-residue protein attached to proteins as an intracellular targeting signal).</text>
        <dbReference type="EC" id="3.4.19.12"/>
    </reaction>
</comment>
<feature type="compositionally biased region" description="Basic and acidic residues" evidence="8">
    <location>
        <begin position="211"/>
        <end position="223"/>
    </location>
</feature>
<evidence type="ECO:0000256" key="6">
    <source>
        <dbReference type="ARBA" id="ARBA00022801"/>
    </source>
</evidence>
<dbReference type="SUPFAM" id="SSF52317">
    <property type="entry name" value="Class I glutamine amidotransferase-like"/>
    <property type="match status" value="1"/>
</dbReference>
<gene>
    <name evidence="10" type="ORF">Bca52824_093535</name>
</gene>
<dbReference type="EMBL" id="JAAMPC010000070">
    <property type="protein sequence ID" value="KAG2244608.1"/>
    <property type="molecule type" value="Genomic_DNA"/>
</dbReference>
<keyword evidence="5" id="KW-0833">Ubl conjugation pathway</keyword>
<sequence length="382" mass="43216">MPNSFHHIIEFSPTIGQNLCNFRLSKTTLGFKNEGNTCYVNNVGKMQRLRFWRGNFEEDREEDAHEFLIQLIYACPSEDILVVLRTNTINVQHVNRVKRVGKIDPHILFKNNLTLSTFMTKPNEDQPKYMLCGFVEHIGSDFKTGHYTAYVQNSGPGKWYCVNDSNVSDCRLEDVLKRNSYIMFFKCSNERPAQIRSKITSQLHDSSSKSSIEKGRERKEIEERHPAFSGKLPTFWAVKTNIQVSGELTTSCGPDPSFQFALSLANQLFGETTAKSLEELLLLRDGYQNPKTEEFNSIDWSLNHTPREKRTAEYLSDTEGPANDQMIQGAEVVIDGNVITSLGLATVTNFSLAIVSKLFGHGRAISVSEGLVHEYRGNLKAS</sequence>
<keyword evidence="6" id="KW-0378">Hydrolase</keyword>
<dbReference type="OrthoDB" id="543156at2759"/>
<dbReference type="PANTHER" id="PTHR24006:SF758">
    <property type="entry name" value="UBIQUITIN CARBOXYL-TERMINAL HYDROLASE 36"/>
    <property type="match status" value="1"/>
</dbReference>